<comment type="subcellular location">
    <subcellularLocation>
        <location evidence="1 17">Cell membrane</location>
        <topology evidence="1 17">Multi-pass membrane protein</topology>
    </subcellularLocation>
</comment>
<reference evidence="18 19" key="1">
    <citation type="submission" date="2023-07" db="EMBL/GenBank/DDBJ databases">
        <title>Genomic Encyclopedia of Type Strains, Phase IV (KMG-IV): sequencing the most valuable type-strain genomes for metagenomic binning, comparative biology and taxonomic classification.</title>
        <authorList>
            <person name="Goeker M."/>
        </authorList>
    </citation>
    <scope>NUCLEOTIDE SEQUENCE [LARGE SCALE GENOMIC DNA]</scope>
    <source>
        <strain evidence="18 19">DSM 45903</strain>
    </source>
</reference>
<comment type="catalytic activity">
    <reaction evidence="16 17">
        <text>di-trans,octa-cis-undecaprenyl diphosphate + H2O = di-trans,octa-cis-undecaprenyl phosphate + phosphate + H(+)</text>
        <dbReference type="Rhea" id="RHEA:28094"/>
        <dbReference type="ChEBI" id="CHEBI:15377"/>
        <dbReference type="ChEBI" id="CHEBI:15378"/>
        <dbReference type="ChEBI" id="CHEBI:43474"/>
        <dbReference type="ChEBI" id="CHEBI:58405"/>
        <dbReference type="ChEBI" id="CHEBI:60392"/>
        <dbReference type="EC" id="3.6.1.27"/>
    </reaction>
</comment>
<keyword evidence="10 17" id="KW-1133">Transmembrane helix</keyword>
<evidence type="ECO:0000256" key="8">
    <source>
        <dbReference type="ARBA" id="ARBA00022960"/>
    </source>
</evidence>
<evidence type="ECO:0000256" key="5">
    <source>
        <dbReference type="ARBA" id="ARBA00022475"/>
    </source>
</evidence>
<evidence type="ECO:0000313" key="19">
    <source>
        <dbReference type="Proteomes" id="UP001185012"/>
    </source>
</evidence>
<dbReference type="Pfam" id="PF02673">
    <property type="entry name" value="BacA"/>
    <property type="match status" value="1"/>
</dbReference>
<comment type="similarity">
    <text evidence="2 17">Belongs to the UppP family.</text>
</comment>
<evidence type="ECO:0000256" key="16">
    <source>
        <dbReference type="ARBA" id="ARBA00047594"/>
    </source>
</evidence>
<dbReference type="GO" id="GO:0050380">
    <property type="term" value="F:undecaprenyl-diphosphatase activity"/>
    <property type="evidence" value="ECO:0007669"/>
    <property type="project" value="UniProtKB-EC"/>
</dbReference>
<keyword evidence="19" id="KW-1185">Reference proteome</keyword>
<dbReference type="PANTHER" id="PTHR30622:SF2">
    <property type="entry name" value="UNDECAPRENYL-DIPHOSPHATASE"/>
    <property type="match status" value="1"/>
</dbReference>
<evidence type="ECO:0000256" key="17">
    <source>
        <dbReference type="HAMAP-Rule" id="MF_01006"/>
    </source>
</evidence>
<keyword evidence="9 17" id="KW-0573">Peptidoglycan synthesis</keyword>
<sequence length="270" mass="29596">MGAWVEAILLGLVQGLTEFLPISSSAHLVIAETFLGVEEPGLTFELLLHFGSLLAVFVFYWRDIIQIIRAFFTYPFTRRPEDRTEFKFGVFLLISTFITGVLYVLFGDVLAIYAKSLTVIAVMLFLTGVFLWFIDGAEGRKKEGDLKTSDSLIIGAAQGLALLPGISRSGATVVAALMCGLDKKTALRYSFILAVPIIGGGAILEGMELLQTGGAYFDPGPYITAIVVSFLSALLGIKWFMNLMERVRLRPFALYCWAVSGGLLLYTFFG</sequence>
<feature type="transmembrane region" description="Helical" evidence="17">
    <location>
        <begin position="86"/>
        <end position="106"/>
    </location>
</feature>
<keyword evidence="11 17" id="KW-0472">Membrane</keyword>
<evidence type="ECO:0000256" key="9">
    <source>
        <dbReference type="ARBA" id="ARBA00022984"/>
    </source>
</evidence>
<evidence type="ECO:0000256" key="14">
    <source>
        <dbReference type="ARBA" id="ARBA00032707"/>
    </source>
</evidence>
<evidence type="ECO:0000256" key="6">
    <source>
        <dbReference type="ARBA" id="ARBA00022692"/>
    </source>
</evidence>
<keyword evidence="13 17" id="KW-0961">Cell wall biogenesis/degradation</keyword>
<evidence type="ECO:0000256" key="15">
    <source>
        <dbReference type="ARBA" id="ARBA00032932"/>
    </source>
</evidence>
<dbReference type="Proteomes" id="UP001185012">
    <property type="component" value="Unassembled WGS sequence"/>
</dbReference>
<comment type="caution">
    <text evidence="18">The sequence shown here is derived from an EMBL/GenBank/DDBJ whole genome shotgun (WGS) entry which is preliminary data.</text>
</comment>
<evidence type="ECO:0000256" key="11">
    <source>
        <dbReference type="ARBA" id="ARBA00023136"/>
    </source>
</evidence>
<name>A0ABU1IPQ8_9BACL</name>
<dbReference type="EMBL" id="JAVDQG010000004">
    <property type="protein sequence ID" value="MDR6226119.1"/>
    <property type="molecule type" value="Genomic_DNA"/>
</dbReference>
<evidence type="ECO:0000313" key="18">
    <source>
        <dbReference type="EMBL" id="MDR6226119.1"/>
    </source>
</evidence>
<feature type="transmembrane region" description="Helical" evidence="17">
    <location>
        <begin position="47"/>
        <end position="65"/>
    </location>
</feature>
<keyword evidence="5 17" id="KW-1003">Cell membrane</keyword>
<evidence type="ECO:0000256" key="12">
    <source>
        <dbReference type="ARBA" id="ARBA00023251"/>
    </source>
</evidence>
<gene>
    <name evidence="17" type="primary">uppP</name>
    <name evidence="18" type="ORF">JOE21_002125</name>
</gene>
<dbReference type="InterPro" id="IPR003824">
    <property type="entry name" value="UppP"/>
</dbReference>
<evidence type="ECO:0000256" key="1">
    <source>
        <dbReference type="ARBA" id="ARBA00004651"/>
    </source>
</evidence>
<evidence type="ECO:0000256" key="2">
    <source>
        <dbReference type="ARBA" id="ARBA00010621"/>
    </source>
</evidence>
<feature type="transmembrane region" description="Helical" evidence="17">
    <location>
        <begin position="112"/>
        <end position="134"/>
    </location>
</feature>
<evidence type="ECO:0000256" key="3">
    <source>
        <dbReference type="ARBA" id="ARBA00012374"/>
    </source>
</evidence>
<feature type="transmembrane region" description="Helical" evidence="17">
    <location>
        <begin position="252"/>
        <end position="269"/>
    </location>
</feature>
<feature type="transmembrane region" description="Helical" evidence="17">
    <location>
        <begin position="191"/>
        <end position="210"/>
    </location>
</feature>
<organism evidence="18 19">
    <name type="scientific">Desmospora profundinema</name>
    <dbReference type="NCBI Taxonomy" id="1571184"/>
    <lineage>
        <taxon>Bacteria</taxon>
        <taxon>Bacillati</taxon>
        <taxon>Bacillota</taxon>
        <taxon>Bacilli</taxon>
        <taxon>Bacillales</taxon>
        <taxon>Thermoactinomycetaceae</taxon>
        <taxon>Desmospora</taxon>
    </lineage>
</organism>
<dbReference type="RefSeq" id="WP_309865597.1">
    <property type="nucleotide sequence ID" value="NZ_JAVDQG010000004.1"/>
</dbReference>
<dbReference type="PANTHER" id="PTHR30622">
    <property type="entry name" value="UNDECAPRENYL-DIPHOSPHATASE"/>
    <property type="match status" value="1"/>
</dbReference>
<protein>
    <recommendedName>
        <fullName evidence="4 17">Undecaprenyl-diphosphatase</fullName>
        <ecNumber evidence="3 17">3.6.1.27</ecNumber>
    </recommendedName>
    <alternativeName>
        <fullName evidence="15 17">Bacitracin resistance protein</fullName>
    </alternativeName>
    <alternativeName>
        <fullName evidence="14 17">Undecaprenyl pyrophosphate phosphatase</fullName>
    </alternativeName>
</protein>
<evidence type="ECO:0000256" key="10">
    <source>
        <dbReference type="ARBA" id="ARBA00022989"/>
    </source>
</evidence>
<keyword evidence="7 17" id="KW-0378">Hydrolase</keyword>
<feature type="transmembrane region" description="Helical" evidence="17">
    <location>
        <begin position="222"/>
        <end position="240"/>
    </location>
</feature>
<comment type="miscellaneous">
    <text evidence="17">Bacitracin is thought to be involved in the inhibition of peptidoglycan synthesis by sequestering undecaprenyl diphosphate, thereby reducing the pool of lipid carrier available.</text>
</comment>
<dbReference type="HAMAP" id="MF_01006">
    <property type="entry name" value="Undec_diphosphatase"/>
    <property type="match status" value="1"/>
</dbReference>
<comment type="function">
    <text evidence="17">Catalyzes the dephosphorylation of undecaprenyl diphosphate (UPP). Confers resistance to bacitracin.</text>
</comment>
<keyword evidence="6 17" id="KW-0812">Transmembrane</keyword>
<evidence type="ECO:0000256" key="7">
    <source>
        <dbReference type="ARBA" id="ARBA00022801"/>
    </source>
</evidence>
<accession>A0ABU1IPQ8</accession>
<proteinExistence type="inferred from homology"/>
<dbReference type="EC" id="3.6.1.27" evidence="3 17"/>
<evidence type="ECO:0000256" key="4">
    <source>
        <dbReference type="ARBA" id="ARBA00021581"/>
    </source>
</evidence>
<keyword evidence="8 17" id="KW-0133">Cell shape</keyword>
<evidence type="ECO:0000256" key="13">
    <source>
        <dbReference type="ARBA" id="ARBA00023316"/>
    </source>
</evidence>
<keyword evidence="12 17" id="KW-0046">Antibiotic resistance</keyword>